<dbReference type="STRING" id="1555241.A0A4P9X506"/>
<dbReference type="GO" id="GO:0035657">
    <property type="term" value="C:eRF1 methyltransferase complex"/>
    <property type="evidence" value="ECO:0007669"/>
    <property type="project" value="TreeGrafter"/>
</dbReference>
<dbReference type="GO" id="GO:0032259">
    <property type="term" value="P:methylation"/>
    <property type="evidence" value="ECO:0007669"/>
    <property type="project" value="UniProtKB-KW"/>
</dbReference>
<accession>A0A4P9X506</accession>
<evidence type="ECO:0000313" key="7">
    <source>
        <dbReference type="EMBL" id="RKP00186.1"/>
    </source>
</evidence>
<dbReference type="AlphaFoldDB" id="A0A4P9X506"/>
<keyword evidence="6" id="KW-0539">Nucleus</keyword>
<evidence type="ECO:0000256" key="2">
    <source>
        <dbReference type="ARBA" id="ARBA00006149"/>
    </source>
</evidence>
<dbReference type="GO" id="GO:0005634">
    <property type="term" value="C:nucleus"/>
    <property type="evidence" value="ECO:0007669"/>
    <property type="project" value="UniProtKB-SubCell"/>
</dbReference>
<dbReference type="GO" id="GO:0008757">
    <property type="term" value="F:S-adenosylmethionine-dependent methyltransferase activity"/>
    <property type="evidence" value="ECO:0007669"/>
    <property type="project" value="TreeGrafter"/>
</dbReference>
<comment type="subcellular location">
    <subcellularLocation>
        <location evidence="1">Nucleus</location>
    </subcellularLocation>
</comment>
<evidence type="ECO:0000256" key="5">
    <source>
        <dbReference type="ARBA" id="ARBA00022691"/>
    </source>
</evidence>
<dbReference type="CDD" id="cd02440">
    <property type="entry name" value="AdoMet_MTases"/>
    <property type="match status" value="1"/>
</dbReference>
<name>A0A4P9X506_9FUNG</name>
<dbReference type="SUPFAM" id="SSF53335">
    <property type="entry name" value="S-adenosyl-L-methionine-dependent methyltransferases"/>
    <property type="match status" value="1"/>
</dbReference>
<keyword evidence="8" id="KW-1185">Reference proteome</keyword>
<comment type="similarity">
    <text evidence="2">Belongs to the eukaryotic/archaeal PrmC-related family.</text>
</comment>
<gene>
    <name evidence="7" type="ORF">CXG81DRAFT_13520</name>
</gene>
<protein>
    <submittedName>
        <fullName evidence="7">Uncharacterized protein</fullName>
    </submittedName>
</protein>
<dbReference type="Gene3D" id="3.40.50.150">
    <property type="entry name" value="Vaccinia Virus protein VP39"/>
    <property type="match status" value="1"/>
</dbReference>
<dbReference type="PANTHER" id="PTHR45875">
    <property type="entry name" value="METHYLTRANSFERASE N6AMT1"/>
    <property type="match status" value="1"/>
</dbReference>
<evidence type="ECO:0000256" key="6">
    <source>
        <dbReference type="ARBA" id="ARBA00023242"/>
    </source>
</evidence>
<organism evidence="7 8">
    <name type="scientific">Caulochytrium protostelioides</name>
    <dbReference type="NCBI Taxonomy" id="1555241"/>
    <lineage>
        <taxon>Eukaryota</taxon>
        <taxon>Fungi</taxon>
        <taxon>Fungi incertae sedis</taxon>
        <taxon>Chytridiomycota</taxon>
        <taxon>Chytridiomycota incertae sedis</taxon>
        <taxon>Chytridiomycetes</taxon>
        <taxon>Caulochytriales</taxon>
        <taxon>Caulochytriaceae</taxon>
        <taxon>Caulochytrium</taxon>
    </lineage>
</organism>
<keyword evidence="3" id="KW-0489">Methyltransferase</keyword>
<dbReference type="OrthoDB" id="406152at2759"/>
<dbReference type="GO" id="GO:0003676">
    <property type="term" value="F:nucleic acid binding"/>
    <property type="evidence" value="ECO:0007669"/>
    <property type="project" value="InterPro"/>
</dbReference>
<evidence type="ECO:0000313" key="8">
    <source>
        <dbReference type="Proteomes" id="UP000274922"/>
    </source>
</evidence>
<dbReference type="PROSITE" id="PS00092">
    <property type="entry name" value="N6_MTASE"/>
    <property type="match status" value="1"/>
</dbReference>
<evidence type="ECO:0000256" key="4">
    <source>
        <dbReference type="ARBA" id="ARBA00022679"/>
    </source>
</evidence>
<evidence type="ECO:0000256" key="1">
    <source>
        <dbReference type="ARBA" id="ARBA00004123"/>
    </source>
</evidence>
<dbReference type="InterPro" id="IPR029063">
    <property type="entry name" value="SAM-dependent_MTases_sf"/>
</dbReference>
<dbReference type="InterPro" id="IPR052190">
    <property type="entry name" value="Euk-Arch_PrmC-MTase"/>
</dbReference>
<reference evidence="8" key="1">
    <citation type="journal article" date="2018" name="Nat. Microbiol.">
        <title>Leveraging single-cell genomics to expand the fungal tree of life.</title>
        <authorList>
            <person name="Ahrendt S.R."/>
            <person name="Quandt C.A."/>
            <person name="Ciobanu D."/>
            <person name="Clum A."/>
            <person name="Salamov A."/>
            <person name="Andreopoulos B."/>
            <person name="Cheng J.F."/>
            <person name="Woyke T."/>
            <person name="Pelin A."/>
            <person name="Henrissat B."/>
            <person name="Reynolds N.K."/>
            <person name="Benny G.L."/>
            <person name="Smith M.E."/>
            <person name="James T.Y."/>
            <person name="Grigoriev I.V."/>
        </authorList>
    </citation>
    <scope>NUCLEOTIDE SEQUENCE [LARGE SCALE GENOMIC DNA]</scope>
    <source>
        <strain evidence="8">ATCC 52028</strain>
    </source>
</reference>
<dbReference type="Proteomes" id="UP000274922">
    <property type="component" value="Unassembled WGS sequence"/>
</dbReference>
<evidence type="ECO:0000256" key="3">
    <source>
        <dbReference type="ARBA" id="ARBA00022603"/>
    </source>
</evidence>
<dbReference type="GO" id="GO:0008276">
    <property type="term" value="F:protein methyltransferase activity"/>
    <property type="evidence" value="ECO:0007669"/>
    <property type="project" value="TreeGrafter"/>
</dbReference>
<dbReference type="PANTHER" id="PTHR45875:SF1">
    <property type="entry name" value="METHYLTRANSFERASE N6AMT1"/>
    <property type="match status" value="1"/>
</dbReference>
<dbReference type="EMBL" id="ML014230">
    <property type="protein sequence ID" value="RKP00186.1"/>
    <property type="molecule type" value="Genomic_DNA"/>
</dbReference>
<proteinExistence type="inferred from homology"/>
<keyword evidence="5" id="KW-0949">S-adenosyl-L-methionine</keyword>
<sequence length="251" mass="26394">MIPTPDLAALKPFLPDVYDPAEDTFLLLDALEGDADALRTRHAPSPSPAAAETPTPLKASTAPLVTTPFIVEIGPGSGCVLAFLAALVGCNAVYWGVDMNPKACAATRAVAAANRVRHSDVVMGDLTAAMAARLCGQVDVLVFNPPYVPTDDEELAAAAPAGAADSGPVGIAAAWAGGVAGRVVIDRLMPQVKALLSPRGAFYLVVVRENRPDELARLAREQWGLRPRMLMERKAGYEGLGVMKFEHVSDE</sequence>
<dbReference type="InterPro" id="IPR002052">
    <property type="entry name" value="DNA_methylase_N6_adenine_CS"/>
</dbReference>
<dbReference type="FunFam" id="3.40.50.150:FF:000077">
    <property type="entry name" value="HemK methyltransferase family member 2"/>
    <property type="match status" value="1"/>
</dbReference>
<keyword evidence="4" id="KW-0808">Transferase</keyword>